<proteinExistence type="predicted"/>
<dbReference type="InterPro" id="IPR053169">
    <property type="entry name" value="MUG_Protein"/>
</dbReference>
<dbReference type="Gene3D" id="1.50.10.20">
    <property type="match status" value="1"/>
</dbReference>
<protein>
    <submittedName>
        <fullName evidence="1">Putative alpha-1,6-mannanase (GH76 family)</fullName>
    </submittedName>
</protein>
<comment type="caution">
    <text evidence="1">The sequence shown here is derived from an EMBL/GenBank/DDBJ whole genome shotgun (WGS) entry which is preliminary data.</text>
</comment>
<dbReference type="GO" id="GO:0005975">
    <property type="term" value="P:carbohydrate metabolic process"/>
    <property type="evidence" value="ECO:0007669"/>
    <property type="project" value="InterPro"/>
</dbReference>
<name>A0A7W8YBM4_9MICC</name>
<evidence type="ECO:0000313" key="2">
    <source>
        <dbReference type="Proteomes" id="UP000523863"/>
    </source>
</evidence>
<organism evidence="1 2">
    <name type="scientific">Neomicrococcus lactis</name>
    <dbReference type="NCBI Taxonomy" id="732241"/>
    <lineage>
        <taxon>Bacteria</taxon>
        <taxon>Bacillati</taxon>
        <taxon>Actinomycetota</taxon>
        <taxon>Actinomycetes</taxon>
        <taxon>Micrococcales</taxon>
        <taxon>Micrococcaceae</taxon>
        <taxon>Neomicrococcus</taxon>
    </lineage>
</organism>
<evidence type="ECO:0000313" key="1">
    <source>
        <dbReference type="EMBL" id="MBB5598526.1"/>
    </source>
</evidence>
<dbReference type="InterPro" id="IPR008928">
    <property type="entry name" value="6-hairpin_glycosidase_sf"/>
</dbReference>
<reference evidence="1 2" key="1">
    <citation type="submission" date="2020-08" db="EMBL/GenBank/DDBJ databases">
        <title>Sequencing the genomes of 1000 actinobacteria strains.</title>
        <authorList>
            <person name="Klenk H.-P."/>
        </authorList>
    </citation>
    <scope>NUCLEOTIDE SEQUENCE [LARGE SCALE GENOMIC DNA]</scope>
    <source>
        <strain evidence="1 2">DSM 23694</strain>
    </source>
</reference>
<dbReference type="PANTHER" id="PTHR47791">
    <property type="entry name" value="MEIOTICALLY UP-REGULATED GENE 191 PROTEIN"/>
    <property type="match status" value="1"/>
</dbReference>
<sequence length="388" mass="43508">MTSLFQYDDAARQALSQSLSWRAASARATLAARSVTTVFGHRLFGWVPGTHLGMPYVPPNTAPVDQTGLWHYWWQAHYVDCLVDAGWREYITRQHVTGASLPSAGKLGARTIMTVGMRNGFKFTNEYFDDMAWMALASQRSAELAAQAKKNEKRERRVARYLRPVLHSAQTDDLGGGLFWHKVRDFKNTAATGPAALYFARTGEPERAAPLLDWLMAHLKSPETGLLMDGLRIVNGKRELVPHIFSYNQGPVLGIMLQLGRAQDLENAAELVHNIARHLTLEDGVTLKAHGHGDGGLFTGILCRYLGLVARDQRIDESARVTAEALIRATARNLWELRHETMWKKHHVMIFPGETSLDVTPVGEHPWELAQQLQAWMIFEAQARLELA</sequence>
<dbReference type="Pfam" id="PF03663">
    <property type="entry name" value="Glyco_hydro_76"/>
    <property type="match status" value="1"/>
</dbReference>
<gene>
    <name evidence="1" type="ORF">BKA12_001606</name>
</gene>
<dbReference type="PANTHER" id="PTHR47791:SF3">
    <property type="entry name" value="MEIOTICALLY UP-REGULATED GENE 191 PROTEIN"/>
    <property type="match status" value="1"/>
</dbReference>
<dbReference type="Proteomes" id="UP000523863">
    <property type="component" value="Unassembled WGS sequence"/>
</dbReference>
<dbReference type="InterPro" id="IPR005198">
    <property type="entry name" value="Glyco_hydro_76"/>
</dbReference>
<accession>A0A7W8YBM4</accession>
<dbReference type="AlphaFoldDB" id="A0A7W8YBM4"/>
<dbReference type="EMBL" id="JACHBL010000001">
    <property type="protein sequence ID" value="MBB5598526.1"/>
    <property type="molecule type" value="Genomic_DNA"/>
</dbReference>
<keyword evidence="2" id="KW-1185">Reference proteome</keyword>
<dbReference type="SUPFAM" id="SSF48208">
    <property type="entry name" value="Six-hairpin glycosidases"/>
    <property type="match status" value="1"/>
</dbReference>
<dbReference type="RefSeq" id="WP_183642342.1">
    <property type="nucleotide sequence ID" value="NZ_JACHBL010000001.1"/>
</dbReference>